<dbReference type="SUPFAM" id="SSF57756">
    <property type="entry name" value="Retrovirus zinc finger-like domains"/>
    <property type="match status" value="1"/>
</dbReference>
<dbReference type="InterPro" id="IPR050462">
    <property type="entry name" value="Retroviral_Gag-Pol_poly"/>
</dbReference>
<dbReference type="InterPro" id="IPR036946">
    <property type="entry name" value="G_retro_matrix_sf"/>
</dbReference>
<dbReference type="Ensembl" id="ENSBGRT00000044316.1">
    <property type="protein sequence ID" value="ENSBGRP00000038251.1"/>
    <property type="gene ID" value="ENSBGRG00000024014.1"/>
</dbReference>
<dbReference type="InterPro" id="IPR008919">
    <property type="entry name" value="Retrov_capsid_N"/>
</dbReference>
<feature type="region of interest" description="Disordered" evidence="2">
    <location>
        <begin position="135"/>
        <end position="168"/>
    </location>
</feature>
<dbReference type="InterPro" id="IPR003036">
    <property type="entry name" value="Gag_P30"/>
</dbReference>
<evidence type="ECO:0000313" key="4">
    <source>
        <dbReference type="Ensembl" id="ENSBGRP00000038251.1"/>
    </source>
</evidence>
<protein>
    <recommendedName>
        <fullName evidence="3">CCHC-type domain-containing protein</fullName>
    </recommendedName>
</protein>
<dbReference type="SMART" id="SM00343">
    <property type="entry name" value="ZnF_C2HC"/>
    <property type="match status" value="2"/>
</dbReference>
<evidence type="ECO:0000313" key="5">
    <source>
        <dbReference type="Proteomes" id="UP000694520"/>
    </source>
</evidence>
<dbReference type="PROSITE" id="PS50158">
    <property type="entry name" value="ZF_CCHC"/>
    <property type="match status" value="1"/>
</dbReference>
<reference evidence="4" key="1">
    <citation type="submission" date="2019-05" db="EMBL/GenBank/DDBJ databases">
        <authorList>
            <person name="Zhang S."/>
            <person name="Liu J."/>
        </authorList>
    </citation>
    <scope>NUCLEOTIDE SEQUENCE [LARGE SCALE GENOMIC DNA]</scope>
</reference>
<feature type="domain" description="CCHC-type" evidence="3">
    <location>
        <begin position="468"/>
        <end position="483"/>
    </location>
</feature>
<dbReference type="Proteomes" id="UP000694520">
    <property type="component" value="Chromosome 27"/>
</dbReference>
<dbReference type="SUPFAM" id="SSF47836">
    <property type="entry name" value="Retroviral matrix proteins"/>
    <property type="match status" value="1"/>
</dbReference>
<feature type="compositionally biased region" description="Polar residues" evidence="2">
    <location>
        <begin position="135"/>
        <end position="145"/>
    </location>
</feature>
<dbReference type="GeneTree" id="ENSGT01140000282623"/>
<evidence type="ECO:0000256" key="1">
    <source>
        <dbReference type="PROSITE-ProRule" id="PRU00047"/>
    </source>
</evidence>
<dbReference type="AlphaFoldDB" id="A0A8B9YMV6"/>
<dbReference type="InterPro" id="IPR010999">
    <property type="entry name" value="Retrovr_matrix"/>
</dbReference>
<keyword evidence="1" id="KW-0863">Zinc-finger</keyword>
<name>A0A8B9YMV6_BOSMU</name>
<sequence length="520" mass="59771">MGANNSSLTPLNCILKNWDRFDPQGLKKTHLVFLCDTAWPRYPLEDGERWPVGGSLKYNTVLQLDRFCKEQGKWVEVAYVLPFFSLRNMPDLCPKGIDLGVKSSAPSCPLTLPPYRDSNWDSNCPHGGPNNSCLSTTSDYSGFSRNSDHQVRDEMEDRRQREEEKQVSPTYPWDHMRRAARETEKQPHKLLPLYETPTGRNNQSVRVNKPFSYQKIQRIKEDLGDYLEDPEKYIRAFKGVTLLYNLTWKDVMYILGQTLTPESKTRVLGKAVAYGDEWLGNESVGKRENEIAALPTGNRAVPTIEPDWDYNTAKGRWDQSHFVRCILEGLRQARSKPLNYGKLADIEQEKEAPGKFLDRLREGLRRFTEIDPRSEEGKVIFLKDRFLTQSAPDIHRKLLKQAYGPNQSLDTLLQLAQTVCYGREYEKKKKRQKKTKKKAEAFAMAMKNVLKQPEKNAQRGPGEKGWACYYCGKEGHLKRDCPQASKPPPAPCLVCKGPHWKRDCPQRRRSPGSDSQDNQD</sequence>
<dbReference type="GO" id="GO:0003676">
    <property type="term" value="F:nucleic acid binding"/>
    <property type="evidence" value="ECO:0007669"/>
    <property type="project" value="InterPro"/>
</dbReference>
<evidence type="ECO:0000259" key="3">
    <source>
        <dbReference type="PROSITE" id="PS50158"/>
    </source>
</evidence>
<dbReference type="Gene3D" id="1.10.375.10">
    <property type="entry name" value="Human Immunodeficiency Virus Type 1 Capsid Protein"/>
    <property type="match status" value="1"/>
</dbReference>
<feature type="compositionally biased region" description="Basic and acidic residues" evidence="2">
    <location>
        <begin position="146"/>
        <end position="166"/>
    </location>
</feature>
<dbReference type="GO" id="GO:0019068">
    <property type="term" value="P:virion assembly"/>
    <property type="evidence" value="ECO:0007669"/>
    <property type="project" value="InterPro"/>
</dbReference>
<accession>A0A8B9YMV6</accession>
<organism evidence="4 5">
    <name type="scientific">Bos mutus grunniens</name>
    <name type="common">Wild yak</name>
    <name type="synonym">Bos grunniens</name>
    <dbReference type="NCBI Taxonomy" id="30521"/>
    <lineage>
        <taxon>Eukaryota</taxon>
        <taxon>Metazoa</taxon>
        <taxon>Chordata</taxon>
        <taxon>Craniata</taxon>
        <taxon>Vertebrata</taxon>
        <taxon>Euteleostomi</taxon>
        <taxon>Mammalia</taxon>
        <taxon>Eutheria</taxon>
        <taxon>Laurasiatheria</taxon>
        <taxon>Artiodactyla</taxon>
        <taxon>Ruminantia</taxon>
        <taxon>Pecora</taxon>
        <taxon>Bovidae</taxon>
        <taxon>Bovinae</taxon>
        <taxon>Bos</taxon>
    </lineage>
</organism>
<dbReference type="GO" id="GO:0008270">
    <property type="term" value="F:zinc ion binding"/>
    <property type="evidence" value="ECO:0007669"/>
    <property type="project" value="UniProtKB-KW"/>
</dbReference>
<dbReference type="Pfam" id="PF00098">
    <property type="entry name" value="zf-CCHC"/>
    <property type="match status" value="1"/>
</dbReference>
<dbReference type="Pfam" id="PF02093">
    <property type="entry name" value="Gag_p30"/>
    <property type="match status" value="1"/>
</dbReference>
<proteinExistence type="predicted"/>
<dbReference type="SUPFAM" id="SSF47943">
    <property type="entry name" value="Retrovirus capsid protein, N-terminal core domain"/>
    <property type="match status" value="1"/>
</dbReference>
<feature type="region of interest" description="Disordered" evidence="2">
    <location>
        <begin position="479"/>
        <end position="520"/>
    </location>
</feature>
<reference evidence="4" key="3">
    <citation type="submission" date="2025-09" db="UniProtKB">
        <authorList>
            <consortium name="Ensembl"/>
        </authorList>
    </citation>
    <scope>IDENTIFICATION</scope>
</reference>
<dbReference type="Gene3D" id="4.10.60.10">
    <property type="entry name" value="Zinc finger, CCHC-type"/>
    <property type="match status" value="1"/>
</dbReference>
<dbReference type="InterPro" id="IPR001878">
    <property type="entry name" value="Znf_CCHC"/>
</dbReference>
<evidence type="ECO:0000256" key="2">
    <source>
        <dbReference type="SAM" id="MobiDB-lite"/>
    </source>
</evidence>
<dbReference type="Gene3D" id="1.10.150.180">
    <property type="entry name" value="Gamma-retroviral matrix domain"/>
    <property type="match status" value="1"/>
</dbReference>
<keyword evidence="1" id="KW-0862">Zinc</keyword>
<keyword evidence="1" id="KW-0479">Metal-binding</keyword>
<dbReference type="InterPro" id="IPR036875">
    <property type="entry name" value="Znf_CCHC_sf"/>
</dbReference>
<dbReference type="PANTHER" id="PTHR33166">
    <property type="entry name" value="GAG_P30 DOMAIN-CONTAINING PROTEIN"/>
    <property type="match status" value="1"/>
</dbReference>
<reference evidence="4" key="2">
    <citation type="submission" date="2025-08" db="UniProtKB">
        <authorList>
            <consortium name="Ensembl"/>
        </authorList>
    </citation>
    <scope>IDENTIFICATION</scope>
</reference>
<keyword evidence="5" id="KW-1185">Reference proteome</keyword>